<gene>
    <name evidence="1" type="ORF">PARMNEM_LOCUS16741</name>
</gene>
<name>A0AAV1LQ24_9NEOP</name>
<evidence type="ECO:0000313" key="1">
    <source>
        <dbReference type="EMBL" id="CAK1597553.1"/>
    </source>
</evidence>
<reference evidence="1 2" key="1">
    <citation type="submission" date="2023-11" db="EMBL/GenBank/DDBJ databases">
        <authorList>
            <person name="Hedman E."/>
            <person name="Englund M."/>
            <person name="Stromberg M."/>
            <person name="Nyberg Akerstrom W."/>
            <person name="Nylinder S."/>
            <person name="Jareborg N."/>
            <person name="Kallberg Y."/>
            <person name="Kronander E."/>
        </authorList>
    </citation>
    <scope>NUCLEOTIDE SEQUENCE [LARGE SCALE GENOMIC DNA]</scope>
</reference>
<keyword evidence="2" id="KW-1185">Reference proteome</keyword>
<protein>
    <recommendedName>
        <fullName evidence="3">THAP-type domain-containing protein</fullName>
    </recommendedName>
</protein>
<evidence type="ECO:0000313" key="2">
    <source>
        <dbReference type="Proteomes" id="UP001314205"/>
    </source>
</evidence>
<accession>A0AAV1LQ24</accession>
<dbReference type="Proteomes" id="UP001314205">
    <property type="component" value="Unassembled WGS sequence"/>
</dbReference>
<organism evidence="1 2">
    <name type="scientific">Parnassius mnemosyne</name>
    <name type="common">clouded apollo</name>
    <dbReference type="NCBI Taxonomy" id="213953"/>
    <lineage>
        <taxon>Eukaryota</taxon>
        <taxon>Metazoa</taxon>
        <taxon>Ecdysozoa</taxon>
        <taxon>Arthropoda</taxon>
        <taxon>Hexapoda</taxon>
        <taxon>Insecta</taxon>
        <taxon>Pterygota</taxon>
        <taxon>Neoptera</taxon>
        <taxon>Endopterygota</taxon>
        <taxon>Lepidoptera</taxon>
        <taxon>Glossata</taxon>
        <taxon>Ditrysia</taxon>
        <taxon>Papilionoidea</taxon>
        <taxon>Papilionidae</taxon>
        <taxon>Parnassiinae</taxon>
        <taxon>Parnassini</taxon>
        <taxon>Parnassius</taxon>
        <taxon>Driopa</taxon>
    </lineage>
</organism>
<dbReference type="AlphaFoldDB" id="A0AAV1LQ24"/>
<proteinExistence type="predicted"/>
<sequence>MRRIRCMYTLVSSSYKDVPYLDVESWKEIRIEPMKIFTTIKICDYHFELNYISTGHHIILTAVPTLYLEDKPTKYDTTLRIRSCYKTMRENLNFN</sequence>
<comment type="caution">
    <text evidence="1">The sequence shown here is derived from an EMBL/GenBank/DDBJ whole genome shotgun (WGS) entry which is preliminary data.</text>
</comment>
<evidence type="ECO:0008006" key="3">
    <source>
        <dbReference type="Google" id="ProtNLM"/>
    </source>
</evidence>
<dbReference type="EMBL" id="CAVLGL010000095">
    <property type="protein sequence ID" value="CAK1597553.1"/>
    <property type="molecule type" value="Genomic_DNA"/>
</dbReference>